<accession>A0A3Q9QUQ0</accession>
<dbReference type="AlphaFoldDB" id="A0A3Q9QUQ0"/>
<evidence type="ECO:0000256" key="1">
    <source>
        <dbReference type="ARBA" id="ARBA00004141"/>
    </source>
</evidence>
<evidence type="ECO:0000256" key="8">
    <source>
        <dbReference type="SAM" id="Phobius"/>
    </source>
</evidence>
<organism evidence="9 10">
    <name type="scientific">Neobacillus mesonae</name>
    <dbReference type="NCBI Taxonomy" id="1193713"/>
    <lineage>
        <taxon>Bacteria</taxon>
        <taxon>Bacillati</taxon>
        <taxon>Bacillota</taxon>
        <taxon>Bacilli</taxon>
        <taxon>Bacillales</taxon>
        <taxon>Bacillaceae</taxon>
        <taxon>Neobacillus</taxon>
    </lineage>
</organism>
<dbReference type="PIRSF" id="PIRSF002744">
    <property type="entry name" value="Pur-cyt_permease"/>
    <property type="match status" value="1"/>
</dbReference>
<feature type="transmembrane region" description="Helical" evidence="8">
    <location>
        <begin position="221"/>
        <end position="243"/>
    </location>
</feature>
<dbReference type="InterPro" id="IPR001248">
    <property type="entry name" value="Pur-cyt_permease"/>
</dbReference>
<comment type="subcellular location">
    <subcellularLocation>
        <location evidence="1">Membrane</location>
        <topology evidence="1">Multi-pass membrane protein</topology>
    </subcellularLocation>
</comment>
<dbReference type="Proteomes" id="UP000282892">
    <property type="component" value="Chromosome"/>
</dbReference>
<evidence type="ECO:0000256" key="7">
    <source>
        <dbReference type="PIRNR" id="PIRNR002744"/>
    </source>
</evidence>
<proteinExistence type="inferred from homology"/>
<evidence type="ECO:0000313" key="10">
    <source>
        <dbReference type="Proteomes" id="UP000282892"/>
    </source>
</evidence>
<dbReference type="EMBL" id="CP022572">
    <property type="protein sequence ID" value="AZU62131.1"/>
    <property type="molecule type" value="Genomic_DNA"/>
</dbReference>
<dbReference type="Pfam" id="PF02133">
    <property type="entry name" value="Transp_cyt_pur"/>
    <property type="match status" value="1"/>
</dbReference>
<dbReference type="InterPro" id="IPR026030">
    <property type="entry name" value="Pur-cyt_permease_Fcy2/21/22"/>
</dbReference>
<feature type="transmembrane region" description="Helical" evidence="8">
    <location>
        <begin position="430"/>
        <end position="448"/>
    </location>
</feature>
<protein>
    <recommendedName>
        <fullName evidence="11">Cytosine permease</fullName>
    </recommendedName>
</protein>
<feature type="transmembrane region" description="Helical" evidence="8">
    <location>
        <begin position="339"/>
        <end position="356"/>
    </location>
</feature>
<gene>
    <name evidence="9" type="ORF">CHR53_13040</name>
</gene>
<dbReference type="GO" id="GO:0005886">
    <property type="term" value="C:plasma membrane"/>
    <property type="evidence" value="ECO:0007669"/>
    <property type="project" value="TreeGrafter"/>
</dbReference>
<dbReference type="GO" id="GO:0015209">
    <property type="term" value="F:cytosine transmembrane transporter activity"/>
    <property type="evidence" value="ECO:0007669"/>
    <property type="project" value="InterPro"/>
</dbReference>
<comment type="similarity">
    <text evidence="2 7">Belongs to the purine-cytosine permease (2.A.39) family.</text>
</comment>
<feature type="transmembrane region" description="Helical" evidence="8">
    <location>
        <begin position="183"/>
        <end position="201"/>
    </location>
</feature>
<feature type="transmembrane region" description="Helical" evidence="8">
    <location>
        <begin position="255"/>
        <end position="279"/>
    </location>
</feature>
<keyword evidence="5 8" id="KW-1133">Transmembrane helix</keyword>
<feature type="transmembrane region" description="Helical" evidence="8">
    <location>
        <begin position="404"/>
        <end position="424"/>
    </location>
</feature>
<evidence type="ECO:0000256" key="6">
    <source>
        <dbReference type="ARBA" id="ARBA00023136"/>
    </source>
</evidence>
<keyword evidence="10" id="KW-1185">Reference proteome</keyword>
<feature type="transmembrane region" description="Helical" evidence="8">
    <location>
        <begin position="153"/>
        <end position="171"/>
    </location>
</feature>
<keyword evidence="3 7" id="KW-0813">Transport</keyword>
<dbReference type="KEGG" id="nmk:CHR53_13040"/>
<name>A0A3Q9QUQ0_9BACI</name>
<dbReference type="OrthoDB" id="2446947at2"/>
<evidence type="ECO:0008006" key="11">
    <source>
        <dbReference type="Google" id="ProtNLM"/>
    </source>
</evidence>
<dbReference type="PANTHER" id="PTHR30569:SF0">
    <property type="entry name" value="CYTOSINE PERMEASE"/>
    <property type="match status" value="1"/>
</dbReference>
<evidence type="ECO:0000256" key="3">
    <source>
        <dbReference type="ARBA" id="ARBA00022448"/>
    </source>
</evidence>
<evidence type="ECO:0000256" key="4">
    <source>
        <dbReference type="ARBA" id="ARBA00022692"/>
    </source>
</evidence>
<sequence>MDQHSKIEESLSKKYRQPKGVEQFGIEAVPEELRTVRWWDISAMVLNFVVNPGTILISGSLIAAGLSFWQAVLAGFLSIAIGFSVYLIAATVGVDYGIPGLVSMRSVFGIRGSWLASGLRTISSVYWFAFQTISGALGLTAVLEVILNKSVSLTLVSLIFAILQVLIATFGYNSLKILSRYSLVLKLLFSTTIIYVLMNYPSSSFHPNAVFSFAGGAGMKWALILLWATSMAAAWFSNFTDAADFCRYSKTRVDMWVGTFVAAVLGQLICSFVGGYAVAAALGKNSNPFDVIVGASNGAIWFLLLISVYIVLDNWTINVQNLYTGGLSLSNIFTRLGRFWGTIIVSAIGIVFSLLPQLVNGYIGYMSILGNIFAPMGGVFVAHYVLLARSQIDIPSLFIRGSRYWYWSGFNWVAMFWTFVGFFINRSIPVGWINIIWTAAIVGFLYWATVTIMRKSFDALNAGSTPVDGDMASSFVGEEGLVEKYKM</sequence>
<dbReference type="Gene3D" id="1.10.4160.10">
    <property type="entry name" value="Hydantoin permease"/>
    <property type="match status" value="1"/>
</dbReference>
<evidence type="ECO:0000256" key="5">
    <source>
        <dbReference type="ARBA" id="ARBA00022989"/>
    </source>
</evidence>
<dbReference type="RefSeq" id="WP_127486816.1">
    <property type="nucleotide sequence ID" value="NZ_CP022572.1"/>
</dbReference>
<feature type="transmembrane region" description="Helical" evidence="8">
    <location>
        <begin position="362"/>
        <end position="384"/>
    </location>
</feature>
<evidence type="ECO:0000256" key="2">
    <source>
        <dbReference type="ARBA" id="ARBA00008974"/>
    </source>
</evidence>
<dbReference type="STRING" id="1193713.GCA_001636315_05047"/>
<evidence type="ECO:0000313" key="9">
    <source>
        <dbReference type="EMBL" id="AZU62131.1"/>
    </source>
</evidence>
<keyword evidence="6 7" id="KW-0472">Membrane</keyword>
<dbReference type="InterPro" id="IPR030191">
    <property type="entry name" value="CodB"/>
</dbReference>
<feature type="transmembrane region" description="Helical" evidence="8">
    <location>
        <begin position="291"/>
        <end position="312"/>
    </location>
</feature>
<keyword evidence="4 8" id="KW-0812">Transmembrane</keyword>
<feature type="transmembrane region" description="Helical" evidence="8">
    <location>
        <begin position="44"/>
        <end position="69"/>
    </location>
</feature>
<feature type="transmembrane region" description="Helical" evidence="8">
    <location>
        <begin position="75"/>
        <end position="104"/>
    </location>
</feature>
<feature type="transmembrane region" description="Helical" evidence="8">
    <location>
        <begin position="125"/>
        <end position="147"/>
    </location>
</feature>
<dbReference type="PANTHER" id="PTHR30569">
    <property type="entry name" value="CYTOSINE TRANSPORTER CODB"/>
    <property type="match status" value="1"/>
</dbReference>
<reference evidence="9 10" key="1">
    <citation type="submission" date="2017-07" db="EMBL/GenBank/DDBJ databases">
        <title>The complete genome sequence of Bacillus mesonae strain H20-5, an efficient strain improving plant abiotic stress resistance.</title>
        <authorList>
            <person name="Kim S.Y."/>
            <person name="Song H."/>
            <person name="Sang M.K."/>
            <person name="Weon H.-Y."/>
            <person name="Song J."/>
        </authorList>
    </citation>
    <scope>NUCLEOTIDE SEQUENCE [LARGE SCALE GENOMIC DNA]</scope>
    <source>
        <strain evidence="9 10">H20-5</strain>
    </source>
</reference>